<evidence type="ECO:0000256" key="2">
    <source>
        <dbReference type="ARBA" id="ARBA00034247"/>
    </source>
</evidence>
<proteinExistence type="predicted"/>
<dbReference type="InterPro" id="IPR029787">
    <property type="entry name" value="Nucleotide_cyclase"/>
</dbReference>
<evidence type="ECO:0000313" key="4">
    <source>
        <dbReference type="EMBL" id="TCS63136.1"/>
    </source>
</evidence>
<dbReference type="RefSeq" id="WP_132938855.1">
    <property type="nucleotide sequence ID" value="NZ_CP119676.1"/>
</dbReference>
<dbReference type="OrthoDB" id="9812260at2"/>
<dbReference type="PROSITE" id="PS50887">
    <property type="entry name" value="GGDEF"/>
    <property type="match status" value="1"/>
</dbReference>
<dbReference type="AlphaFoldDB" id="A0A4R3JD66"/>
<dbReference type="Proteomes" id="UP000295304">
    <property type="component" value="Unassembled WGS sequence"/>
</dbReference>
<comment type="catalytic activity">
    <reaction evidence="2">
        <text>2 GTP = 3',3'-c-di-GMP + 2 diphosphate</text>
        <dbReference type="Rhea" id="RHEA:24898"/>
        <dbReference type="ChEBI" id="CHEBI:33019"/>
        <dbReference type="ChEBI" id="CHEBI:37565"/>
        <dbReference type="ChEBI" id="CHEBI:58805"/>
        <dbReference type="EC" id="2.7.7.65"/>
    </reaction>
</comment>
<protein>
    <recommendedName>
        <fullName evidence="1">diguanylate cyclase</fullName>
        <ecNumber evidence="1">2.7.7.65</ecNumber>
    </recommendedName>
</protein>
<comment type="caution">
    <text evidence="4">The sequence shown here is derived from an EMBL/GenBank/DDBJ whole genome shotgun (WGS) entry which is preliminary data.</text>
</comment>
<gene>
    <name evidence="4" type="ORF">EDD55_104229</name>
</gene>
<dbReference type="NCBIfam" id="TIGR00254">
    <property type="entry name" value="GGDEF"/>
    <property type="match status" value="1"/>
</dbReference>
<dbReference type="SUPFAM" id="SSF55073">
    <property type="entry name" value="Nucleotide cyclase"/>
    <property type="match status" value="1"/>
</dbReference>
<evidence type="ECO:0000256" key="1">
    <source>
        <dbReference type="ARBA" id="ARBA00012528"/>
    </source>
</evidence>
<dbReference type="SMART" id="SM00267">
    <property type="entry name" value="GGDEF"/>
    <property type="match status" value="1"/>
</dbReference>
<dbReference type="EMBL" id="SLZW01000004">
    <property type="protein sequence ID" value="TCS63136.1"/>
    <property type="molecule type" value="Genomic_DNA"/>
</dbReference>
<keyword evidence="5" id="KW-1185">Reference proteome</keyword>
<organism evidence="4 5">
    <name type="scientific">Varunaivibrio sulfuroxidans</name>
    <dbReference type="NCBI Taxonomy" id="1773489"/>
    <lineage>
        <taxon>Bacteria</taxon>
        <taxon>Pseudomonadati</taxon>
        <taxon>Pseudomonadota</taxon>
        <taxon>Alphaproteobacteria</taxon>
        <taxon>Rhodospirillales</taxon>
        <taxon>Magnetovibrionaceae</taxon>
        <taxon>Varunaivibrio</taxon>
    </lineage>
</organism>
<accession>A0A4R3JD66</accession>
<dbReference type="InterPro" id="IPR050469">
    <property type="entry name" value="Diguanylate_Cyclase"/>
</dbReference>
<sequence length="273" mass="30235">MDQQKNSFERGIEELKGSAGRITHGLEDVIAAIENVAAENRLFLNESHEDAQPNKTGDPIAQLLSTIHTQVSDIVNIGHAFEKRITAYGKEIIHLNRQLEKTKLEAMVDPTTGIGNRRKFEEALKLFLGKISEFNNQISVLLADIDNFKSINDTLGHHVGDQVLRLVAENFARNLKGSDIIARWGGDEFAAILPNTTNANAMHVADNVRGGLEQRTIRNKETGEELGKVTLSIGVSSFRAGDNPHKMIFRADQSMYNAKRKGKNRVVSDSDIP</sequence>
<dbReference type="EC" id="2.7.7.65" evidence="1"/>
<dbReference type="PANTHER" id="PTHR45138:SF9">
    <property type="entry name" value="DIGUANYLATE CYCLASE DGCM-RELATED"/>
    <property type="match status" value="1"/>
</dbReference>
<dbReference type="Pfam" id="PF00990">
    <property type="entry name" value="GGDEF"/>
    <property type="match status" value="1"/>
</dbReference>
<reference evidence="4 5" key="1">
    <citation type="submission" date="2019-03" db="EMBL/GenBank/DDBJ databases">
        <title>Genomic Encyclopedia of Type Strains, Phase IV (KMG-IV): sequencing the most valuable type-strain genomes for metagenomic binning, comparative biology and taxonomic classification.</title>
        <authorList>
            <person name="Goeker M."/>
        </authorList>
    </citation>
    <scope>NUCLEOTIDE SEQUENCE [LARGE SCALE GENOMIC DNA]</scope>
    <source>
        <strain evidence="4 5">DSM 101688</strain>
    </source>
</reference>
<feature type="domain" description="GGDEF" evidence="3">
    <location>
        <begin position="136"/>
        <end position="271"/>
    </location>
</feature>
<dbReference type="CDD" id="cd01949">
    <property type="entry name" value="GGDEF"/>
    <property type="match status" value="1"/>
</dbReference>
<dbReference type="FunFam" id="3.30.70.270:FF:000001">
    <property type="entry name" value="Diguanylate cyclase domain protein"/>
    <property type="match status" value="1"/>
</dbReference>
<evidence type="ECO:0000259" key="3">
    <source>
        <dbReference type="PROSITE" id="PS50887"/>
    </source>
</evidence>
<dbReference type="InterPro" id="IPR000160">
    <property type="entry name" value="GGDEF_dom"/>
</dbReference>
<evidence type="ECO:0000313" key="5">
    <source>
        <dbReference type="Proteomes" id="UP000295304"/>
    </source>
</evidence>
<name>A0A4R3JD66_9PROT</name>
<dbReference type="Gene3D" id="3.30.70.270">
    <property type="match status" value="1"/>
</dbReference>
<dbReference type="PANTHER" id="PTHR45138">
    <property type="entry name" value="REGULATORY COMPONENTS OF SENSORY TRANSDUCTION SYSTEM"/>
    <property type="match status" value="1"/>
</dbReference>
<dbReference type="InterPro" id="IPR043128">
    <property type="entry name" value="Rev_trsase/Diguanyl_cyclase"/>
</dbReference>
<dbReference type="GO" id="GO:0052621">
    <property type="term" value="F:diguanylate cyclase activity"/>
    <property type="evidence" value="ECO:0007669"/>
    <property type="project" value="UniProtKB-EC"/>
</dbReference>